<dbReference type="InterPro" id="IPR000182">
    <property type="entry name" value="GNAT_dom"/>
</dbReference>
<dbReference type="PANTHER" id="PTHR43877:SF1">
    <property type="entry name" value="ACETYLTRANSFERASE"/>
    <property type="match status" value="1"/>
</dbReference>
<gene>
    <name evidence="4" type="ORF">EDD53_1211</name>
</gene>
<dbReference type="AlphaFoldDB" id="A0A3N4UWZ6"/>
<evidence type="ECO:0000313" key="5">
    <source>
        <dbReference type="Proteomes" id="UP000269689"/>
    </source>
</evidence>
<dbReference type="Proteomes" id="UP000269689">
    <property type="component" value="Unassembled WGS sequence"/>
</dbReference>
<dbReference type="PROSITE" id="PS51186">
    <property type="entry name" value="GNAT"/>
    <property type="match status" value="1"/>
</dbReference>
<comment type="caution">
    <text evidence="4">The sequence shown here is derived from an EMBL/GenBank/DDBJ whole genome shotgun (WGS) entry which is preliminary data.</text>
</comment>
<organism evidence="4 5">
    <name type="scientific">Pacificibacter maritimus</name>
    <dbReference type="NCBI Taxonomy" id="762213"/>
    <lineage>
        <taxon>Bacteria</taxon>
        <taxon>Pseudomonadati</taxon>
        <taxon>Pseudomonadota</taxon>
        <taxon>Alphaproteobacteria</taxon>
        <taxon>Rhodobacterales</taxon>
        <taxon>Roseobacteraceae</taxon>
        <taxon>Pacificibacter</taxon>
    </lineage>
</organism>
<dbReference type="PANTHER" id="PTHR43877">
    <property type="entry name" value="AMINOALKYLPHOSPHONATE N-ACETYLTRANSFERASE-RELATED-RELATED"/>
    <property type="match status" value="1"/>
</dbReference>
<evidence type="ECO:0000313" key="4">
    <source>
        <dbReference type="EMBL" id="RPE72069.1"/>
    </source>
</evidence>
<dbReference type="OrthoDB" id="118465at2"/>
<evidence type="ECO:0000259" key="3">
    <source>
        <dbReference type="PROSITE" id="PS51186"/>
    </source>
</evidence>
<dbReference type="SUPFAM" id="SSF55729">
    <property type="entry name" value="Acyl-CoA N-acyltransferases (Nat)"/>
    <property type="match status" value="1"/>
</dbReference>
<evidence type="ECO:0000256" key="1">
    <source>
        <dbReference type="ARBA" id="ARBA00022679"/>
    </source>
</evidence>
<dbReference type="EMBL" id="RKQK01000001">
    <property type="protein sequence ID" value="RPE72069.1"/>
    <property type="molecule type" value="Genomic_DNA"/>
</dbReference>
<name>A0A3N4UWZ6_9RHOB</name>
<sequence length="192" mass="20176">MCLLQDPPPIGNSSELDFAPAGITDVPPFTVRSATAKDADDIDALIAESYGALLTPVYHNDVLSRALPRLLRTPPSLLAGGSYFVADAGGLLLGAGGWSQATPFGGVGPACNGHMRRVAVRPDFIRSGIGALIVDHTLDHAREQGVKNMHCLSTLAAEDFYAAQGFKATGEVELTLEPGLYLPAIQMGRALH</sequence>
<keyword evidence="1 4" id="KW-0808">Transferase</keyword>
<dbReference type="RefSeq" id="WP_123792223.1">
    <property type="nucleotide sequence ID" value="NZ_RKQK01000001.1"/>
</dbReference>
<dbReference type="Gene3D" id="3.40.630.30">
    <property type="match status" value="1"/>
</dbReference>
<feature type="domain" description="N-acetyltransferase" evidence="3">
    <location>
        <begin position="29"/>
        <end position="192"/>
    </location>
</feature>
<keyword evidence="5" id="KW-1185">Reference proteome</keyword>
<dbReference type="GO" id="GO:0016747">
    <property type="term" value="F:acyltransferase activity, transferring groups other than amino-acyl groups"/>
    <property type="evidence" value="ECO:0007669"/>
    <property type="project" value="InterPro"/>
</dbReference>
<accession>A0A3N4UWZ6</accession>
<proteinExistence type="predicted"/>
<keyword evidence="2" id="KW-0012">Acyltransferase</keyword>
<dbReference type="InterPro" id="IPR050832">
    <property type="entry name" value="Bact_Acetyltransf"/>
</dbReference>
<dbReference type="CDD" id="cd04301">
    <property type="entry name" value="NAT_SF"/>
    <property type="match status" value="1"/>
</dbReference>
<evidence type="ECO:0000256" key="2">
    <source>
        <dbReference type="ARBA" id="ARBA00023315"/>
    </source>
</evidence>
<dbReference type="Pfam" id="PF13508">
    <property type="entry name" value="Acetyltransf_7"/>
    <property type="match status" value="1"/>
</dbReference>
<reference evidence="4 5" key="1">
    <citation type="submission" date="2018-11" db="EMBL/GenBank/DDBJ databases">
        <title>Genomic Encyclopedia of Type Strains, Phase IV (KMG-IV): sequencing the most valuable type-strain genomes for metagenomic binning, comparative biology and taxonomic classification.</title>
        <authorList>
            <person name="Goeker M."/>
        </authorList>
    </citation>
    <scope>NUCLEOTIDE SEQUENCE [LARGE SCALE GENOMIC DNA]</scope>
    <source>
        <strain evidence="4 5">DSM 104731</strain>
    </source>
</reference>
<dbReference type="InterPro" id="IPR016181">
    <property type="entry name" value="Acyl_CoA_acyltransferase"/>
</dbReference>
<protein>
    <submittedName>
        <fullName evidence="4">GNAT family acetyltransferase</fullName>
    </submittedName>
</protein>